<evidence type="ECO:0000256" key="2">
    <source>
        <dbReference type="SAM" id="Coils"/>
    </source>
</evidence>
<keyword evidence="1" id="KW-0479">Metal-binding</keyword>
<dbReference type="AlphaFoldDB" id="A0A9D4C6R8"/>
<keyword evidence="2" id="KW-0175">Coiled coil</keyword>
<comment type="caution">
    <text evidence="4">The sequence shown here is derived from an EMBL/GenBank/DDBJ whole genome shotgun (WGS) entry which is preliminary data.</text>
</comment>
<keyword evidence="1" id="KW-0863">Zinc-finger</keyword>
<feature type="coiled-coil region" evidence="2">
    <location>
        <begin position="124"/>
        <end position="230"/>
    </location>
</feature>
<feature type="domain" description="B box-type" evidence="3">
    <location>
        <begin position="81"/>
        <end position="110"/>
    </location>
</feature>
<reference evidence="4" key="1">
    <citation type="journal article" date="2019" name="bioRxiv">
        <title>The Genome of the Zebra Mussel, Dreissena polymorpha: A Resource for Invasive Species Research.</title>
        <authorList>
            <person name="McCartney M.A."/>
            <person name="Auch B."/>
            <person name="Kono T."/>
            <person name="Mallez S."/>
            <person name="Zhang Y."/>
            <person name="Obille A."/>
            <person name="Becker A."/>
            <person name="Abrahante J.E."/>
            <person name="Garbe J."/>
            <person name="Badalamenti J.P."/>
            <person name="Herman A."/>
            <person name="Mangelson H."/>
            <person name="Liachko I."/>
            <person name="Sullivan S."/>
            <person name="Sone E.D."/>
            <person name="Koren S."/>
            <person name="Silverstein K.A.T."/>
            <person name="Beckman K.B."/>
            <person name="Gohl D.M."/>
        </authorList>
    </citation>
    <scope>NUCLEOTIDE SEQUENCE</scope>
    <source>
        <strain evidence="4">Duluth1</strain>
        <tissue evidence="4">Whole animal</tissue>
    </source>
</reference>
<evidence type="ECO:0000256" key="1">
    <source>
        <dbReference type="PROSITE-ProRule" id="PRU00024"/>
    </source>
</evidence>
<proteinExistence type="predicted"/>
<dbReference type="Gene3D" id="3.30.160.60">
    <property type="entry name" value="Classic Zinc Finger"/>
    <property type="match status" value="1"/>
</dbReference>
<evidence type="ECO:0000313" key="4">
    <source>
        <dbReference type="EMBL" id="KAH3718080.1"/>
    </source>
</evidence>
<sequence length="559" mass="64525">MATACTDNTGSDHVVEYCCSSCEEDAISQEAAYYCKLCSKFFCCQCLKFHGKLFKKHETYGRTEIDQWPVSKVTQDVLENCREHKDEHLKFYCEDHRLMCCNSCVVFNHRQCASVISIDQLLYEEEITDDLQQLQEKIESILEQMKQLQNDQERSIIDLLDSYNKSLQEIKNARSKIDSILNKLEKDTVQKLDDVLNNFNTPLQKDVEDAIRLSSDLRDLEKAIQEMMTKGKELSFTAYKNCIVSIRECEKYIHDYSNIKKVKMFFKTNTLIEKYLSQRPSLGMILHSNQVEDQKEISVLCEAIYGVRHKDDKNPPEIRGMCVEDNLFFMIDFNNKNVKLLNSDYSLLCQSDLDFFPYGMYQCPSSYRIAISGESQTQFISSRRINEQLYIINKHEIFQFHHYCFGIAIHRDDMYITSGTALFHYNRDGKPVKKLYENLGAGVRSCAVNQSGDKIFVTNWSELLTLSRDGNILCTFTDPLLQNASRDWNILLQNAPAVHATDKGQVLVCCMNNIIQVDSEGKRKISILAIPNVDYPLCMCSAWKSIIVGFSNILVLKIE</sequence>
<name>A0A9D4C6R8_DREPO</name>
<organism evidence="4 5">
    <name type="scientific">Dreissena polymorpha</name>
    <name type="common">Zebra mussel</name>
    <name type="synonym">Mytilus polymorpha</name>
    <dbReference type="NCBI Taxonomy" id="45954"/>
    <lineage>
        <taxon>Eukaryota</taxon>
        <taxon>Metazoa</taxon>
        <taxon>Spiralia</taxon>
        <taxon>Lophotrochozoa</taxon>
        <taxon>Mollusca</taxon>
        <taxon>Bivalvia</taxon>
        <taxon>Autobranchia</taxon>
        <taxon>Heteroconchia</taxon>
        <taxon>Euheterodonta</taxon>
        <taxon>Imparidentia</taxon>
        <taxon>Neoheterodontei</taxon>
        <taxon>Myida</taxon>
        <taxon>Dreissenoidea</taxon>
        <taxon>Dreissenidae</taxon>
        <taxon>Dreissena</taxon>
    </lineage>
</organism>
<protein>
    <recommendedName>
        <fullName evidence="3">B box-type domain-containing protein</fullName>
    </recommendedName>
</protein>
<keyword evidence="1" id="KW-0862">Zinc</keyword>
<dbReference type="EMBL" id="JAIWYP010000013">
    <property type="protein sequence ID" value="KAH3718080.1"/>
    <property type="molecule type" value="Genomic_DNA"/>
</dbReference>
<dbReference type="SUPFAM" id="SSF63825">
    <property type="entry name" value="YWTD domain"/>
    <property type="match status" value="1"/>
</dbReference>
<feature type="domain" description="B box-type" evidence="3">
    <location>
        <begin position="19"/>
        <end position="62"/>
    </location>
</feature>
<gene>
    <name evidence="4" type="ORF">DPMN_060878</name>
</gene>
<dbReference type="InterPro" id="IPR000315">
    <property type="entry name" value="Znf_B-box"/>
</dbReference>
<dbReference type="Pfam" id="PF00643">
    <property type="entry name" value="zf-B_box"/>
    <property type="match status" value="1"/>
</dbReference>
<dbReference type="PANTHER" id="PTHR25462:SF296">
    <property type="entry name" value="MEIOTIC P26, ISOFORM F"/>
    <property type="match status" value="1"/>
</dbReference>
<dbReference type="SUPFAM" id="SSF57845">
    <property type="entry name" value="B-box zinc-binding domain"/>
    <property type="match status" value="1"/>
</dbReference>
<keyword evidence="5" id="KW-1185">Reference proteome</keyword>
<accession>A0A9D4C6R8</accession>
<evidence type="ECO:0000313" key="5">
    <source>
        <dbReference type="Proteomes" id="UP000828390"/>
    </source>
</evidence>
<reference evidence="4" key="2">
    <citation type="submission" date="2020-11" db="EMBL/GenBank/DDBJ databases">
        <authorList>
            <person name="McCartney M.A."/>
            <person name="Auch B."/>
            <person name="Kono T."/>
            <person name="Mallez S."/>
            <person name="Becker A."/>
            <person name="Gohl D.M."/>
            <person name="Silverstein K.A.T."/>
            <person name="Koren S."/>
            <person name="Bechman K.B."/>
            <person name="Herman A."/>
            <person name="Abrahante J.E."/>
            <person name="Garbe J."/>
        </authorList>
    </citation>
    <scope>NUCLEOTIDE SEQUENCE</scope>
    <source>
        <strain evidence="4">Duluth1</strain>
        <tissue evidence="4">Whole animal</tissue>
    </source>
</reference>
<dbReference type="InterPro" id="IPR047153">
    <property type="entry name" value="TRIM45/56/19-like"/>
</dbReference>
<dbReference type="Proteomes" id="UP000828390">
    <property type="component" value="Unassembled WGS sequence"/>
</dbReference>
<dbReference type="PROSITE" id="PS50119">
    <property type="entry name" value="ZF_BBOX"/>
    <property type="match status" value="2"/>
</dbReference>
<evidence type="ECO:0000259" key="3">
    <source>
        <dbReference type="PROSITE" id="PS50119"/>
    </source>
</evidence>
<dbReference type="PANTHER" id="PTHR25462">
    <property type="entry name" value="BONUS, ISOFORM C-RELATED"/>
    <property type="match status" value="1"/>
</dbReference>
<dbReference type="GO" id="GO:0008270">
    <property type="term" value="F:zinc ion binding"/>
    <property type="evidence" value="ECO:0007669"/>
    <property type="project" value="UniProtKB-KW"/>
</dbReference>